<feature type="non-terminal residue" evidence="1">
    <location>
        <position position="65"/>
    </location>
</feature>
<name>K1SCZ5_9ZZZZ</name>
<sequence length="65" mass="7498">MKPYIVQLEIDDRKSIVYCKDGTIYKGRCIGDCIVTNDDGEDEDGIRYQTNDGYEILLIDDDVEF</sequence>
<organism evidence="1">
    <name type="scientific">human gut metagenome</name>
    <dbReference type="NCBI Taxonomy" id="408170"/>
    <lineage>
        <taxon>unclassified sequences</taxon>
        <taxon>metagenomes</taxon>
        <taxon>organismal metagenomes</taxon>
    </lineage>
</organism>
<comment type="caution">
    <text evidence="1">The sequence shown here is derived from an EMBL/GenBank/DDBJ whole genome shotgun (WGS) entry which is preliminary data.</text>
</comment>
<reference evidence="1" key="1">
    <citation type="journal article" date="2013" name="Environ. Microbiol.">
        <title>Microbiota from the distal guts of lean and obese adolescents exhibit partial functional redundancy besides clear differences in community structure.</title>
        <authorList>
            <person name="Ferrer M."/>
            <person name="Ruiz A."/>
            <person name="Lanza F."/>
            <person name="Haange S.B."/>
            <person name="Oberbach A."/>
            <person name="Till H."/>
            <person name="Bargiela R."/>
            <person name="Campoy C."/>
            <person name="Segura M.T."/>
            <person name="Richter M."/>
            <person name="von Bergen M."/>
            <person name="Seifert J."/>
            <person name="Suarez A."/>
        </authorList>
    </citation>
    <scope>NUCLEOTIDE SEQUENCE</scope>
</reference>
<protein>
    <submittedName>
        <fullName evidence="1">Uncharacterized protein</fullName>
    </submittedName>
</protein>
<accession>K1SCZ5</accession>
<proteinExistence type="predicted"/>
<dbReference type="AlphaFoldDB" id="K1SCZ5"/>
<evidence type="ECO:0000313" key="1">
    <source>
        <dbReference type="EMBL" id="EKC55428.1"/>
    </source>
</evidence>
<dbReference type="EMBL" id="AJWY01010480">
    <property type="protein sequence ID" value="EKC55428.1"/>
    <property type="molecule type" value="Genomic_DNA"/>
</dbReference>
<gene>
    <name evidence="1" type="ORF">LEA_15351</name>
</gene>